<evidence type="ECO:0000256" key="3">
    <source>
        <dbReference type="ARBA" id="ARBA00022729"/>
    </source>
</evidence>
<dbReference type="SUPFAM" id="SSF53822">
    <property type="entry name" value="Periplasmic binding protein-like I"/>
    <property type="match status" value="1"/>
</dbReference>
<dbReference type="Proteomes" id="UP001249505">
    <property type="component" value="Unassembled WGS sequence"/>
</dbReference>
<dbReference type="PANTHER" id="PTHR46847">
    <property type="entry name" value="D-ALLOSE-BINDING PERIPLASMIC PROTEIN-RELATED"/>
    <property type="match status" value="1"/>
</dbReference>
<name>A0ABU3FVR2_9GAMM</name>
<dbReference type="RefSeq" id="WP_311898501.1">
    <property type="nucleotide sequence ID" value="NZ_JAUOES010000004.1"/>
</dbReference>
<dbReference type="Gene3D" id="3.40.50.2300">
    <property type="match status" value="2"/>
</dbReference>
<dbReference type="InterPro" id="IPR025997">
    <property type="entry name" value="SBP_2_dom"/>
</dbReference>
<keyword evidence="3 4" id="KW-0732">Signal</keyword>
<comment type="subcellular location">
    <subcellularLocation>
        <location evidence="1">Cell envelope</location>
    </subcellularLocation>
</comment>
<reference evidence="6 7" key="1">
    <citation type="submission" date="2023-07" db="EMBL/GenBank/DDBJ databases">
        <title>Novel Shewanella species isolated from Baltic Sea sediments.</title>
        <authorList>
            <person name="Martin-Rodriguez A.J."/>
        </authorList>
    </citation>
    <scope>NUCLEOTIDE SEQUENCE [LARGE SCALE GENOMIC DNA]</scope>
    <source>
        <strain evidence="6 7">SP2S1-2</strain>
    </source>
</reference>
<sequence length="360" mass="39628">MHFTAFFAYSLRICLTLILYSFAFAVQAAWYPADVIADGQKTLYTPLAKANQAWRICALLPHGKDQYWWGVAFGLSQEAERQGVTLGIYDAGGYDKIEQQKQQLHDCYALKAQAYIIAANTADGLIADIEQLSAAGIPVIDLVNGIATDKLTSRSLVSFEDMSVAATEYIAAQQREAINQESPKLKVAWFPGPKGASWVMAAEQGFRRAAAKQEFDTIEGGYGTTELFVQADLVRKVLAKQSVDYVIANAVAATFAARFLDGRRNQTGKVIAFYSNAQTIELVQKKQLLATVSDSPVLQARIAIDLAVRALEGAPYPRRVSPVIKVISQDNIHQIDLEQILAPENQWMIHQDLPSVNGTR</sequence>
<proteinExistence type="inferred from homology"/>
<dbReference type="CDD" id="cd06306">
    <property type="entry name" value="PBP1_TorT-like"/>
    <property type="match status" value="1"/>
</dbReference>
<evidence type="ECO:0000256" key="2">
    <source>
        <dbReference type="ARBA" id="ARBA00007639"/>
    </source>
</evidence>
<evidence type="ECO:0000256" key="1">
    <source>
        <dbReference type="ARBA" id="ARBA00004196"/>
    </source>
</evidence>
<dbReference type="InterPro" id="IPR028082">
    <property type="entry name" value="Peripla_BP_I"/>
</dbReference>
<feature type="chain" id="PRO_5045056729" evidence="4">
    <location>
        <begin position="29"/>
        <end position="360"/>
    </location>
</feature>
<gene>
    <name evidence="6" type="primary">torT</name>
    <name evidence="6" type="ORF">Q4Q50_03955</name>
</gene>
<dbReference type="PANTHER" id="PTHR46847:SF1">
    <property type="entry name" value="D-ALLOSE-BINDING PERIPLASMIC PROTEIN-RELATED"/>
    <property type="match status" value="1"/>
</dbReference>
<comment type="caution">
    <text evidence="6">The sequence shown here is derived from an EMBL/GenBank/DDBJ whole genome shotgun (WGS) entry which is preliminary data.</text>
</comment>
<comment type="similarity">
    <text evidence="2">Belongs to the bacterial solute-binding protein 2 family.</text>
</comment>
<protein>
    <submittedName>
        <fullName evidence="6">TMAO reductase system periplasmic protein TorT</fullName>
    </submittedName>
</protein>
<dbReference type="NCBIfam" id="NF008185">
    <property type="entry name" value="PRK10936.1"/>
    <property type="match status" value="1"/>
</dbReference>
<dbReference type="Pfam" id="PF13407">
    <property type="entry name" value="Peripla_BP_4"/>
    <property type="match status" value="1"/>
</dbReference>
<evidence type="ECO:0000313" key="6">
    <source>
        <dbReference type="EMBL" id="MDT3279451.1"/>
    </source>
</evidence>
<feature type="domain" description="Periplasmic binding protein" evidence="5">
    <location>
        <begin position="59"/>
        <end position="314"/>
    </location>
</feature>
<evidence type="ECO:0000313" key="7">
    <source>
        <dbReference type="Proteomes" id="UP001249505"/>
    </source>
</evidence>
<keyword evidence="7" id="KW-1185">Reference proteome</keyword>
<organism evidence="6 7">
    <name type="scientific">Shewanella scandinavica</name>
    <dbReference type="NCBI Taxonomy" id="3063538"/>
    <lineage>
        <taxon>Bacteria</taxon>
        <taxon>Pseudomonadati</taxon>
        <taxon>Pseudomonadota</taxon>
        <taxon>Gammaproteobacteria</taxon>
        <taxon>Alteromonadales</taxon>
        <taxon>Shewanellaceae</taxon>
        <taxon>Shewanella</taxon>
    </lineage>
</organism>
<evidence type="ECO:0000259" key="5">
    <source>
        <dbReference type="Pfam" id="PF13407"/>
    </source>
</evidence>
<accession>A0ABU3FVR2</accession>
<dbReference type="EMBL" id="JAUOES010000004">
    <property type="protein sequence ID" value="MDT3279451.1"/>
    <property type="molecule type" value="Genomic_DNA"/>
</dbReference>
<feature type="signal peptide" evidence="4">
    <location>
        <begin position="1"/>
        <end position="28"/>
    </location>
</feature>
<evidence type="ECO:0000256" key="4">
    <source>
        <dbReference type="SAM" id="SignalP"/>
    </source>
</evidence>